<dbReference type="Proteomes" id="UP001606099">
    <property type="component" value="Unassembled WGS sequence"/>
</dbReference>
<feature type="domain" description="N-acetyltransferase" evidence="1">
    <location>
        <begin position="30"/>
        <end position="168"/>
    </location>
</feature>
<organism evidence="2 3">
    <name type="scientific">Roseateles rivi</name>
    <dbReference type="NCBI Taxonomy" id="3299028"/>
    <lineage>
        <taxon>Bacteria</taxon>
        <taxon>Pseudomonadati</taxon>
        <taxon>Pseudomonadota</taxon>
        <taxon>Betaproteobacteria</taxon>
        <taxon>Burkholderiales</taxon>
        <taxon>Sphaerotilaceae</taxon>
        <taxon>Roseateles</taxon>
    </lineage>
</organism>
<evidence type="ECO:0000313" key="2">
    <source>
        <dbReference type="EMBL" id="MFG6448568.1"/>
    </source>
</evidence>
<dbReference type="Pfam" id="PF13302">
    <property type="entry name" value="Acetyltransf_3"/>
    <property type="match status" value="1"/>
</dbReference>
<dbReference type="InterPro" id="IPR016181">
    <property type="entry name" value="Acyl_CoA_acyltransferase"/>
</dbReference>
<dbReference type="EMBL" id="JBIGHZ010000003">
    <property type="protein sequence ID" value="MFG6448568.1"/>
    <property type="molecule type" value="Genomic_DNA"/>
</dbReference>
<keyword evidence="2" id="KW-0808">Transferase</keyword>
<sequence length="174" mass="19535">MQTPLITLDLLTVAHAPALFPVLGDPAMYRHIDRPIPADLSALRQTLQRWCTGGTADGRERWFNWVVQLHQEGETPRSVGLMQATLDTQGVCWIGYMIGVPDQGRGLGRQAVLAMLQELDQHCAPRQVLACVEEENRRSIALIEHLGFERADAAWHAQHGLSATERLYHRPTKK</sequence>
<name>A0ABW7FW78_9BURK</name>
<keyword evidence="3" id="KW-1185">Reference proteome</keyword>
<proteinExistence type="predicted"/>
<protein>
    <submittedName>
        <fullName evidence="2">GNAT family N-acetyltransferase</fullName>
        <ecNumber evidence="2">2.3.-.-</ecNumber>
    </submittedName>
</protein>
<dbReference type="SUPFAM" id="SSF55729">
    <property type="entry name" value="Acyl-CoA N-acyltransferases (Nat)"/>
    <property type="match status" value="1"/>
</dbReference>
<keyword evidence="2" id="KW-0012">Acyltransferase</keyword>
<dbReference type="PANTHER" id="PTHR43792:SF13">
    <property type="entry name" value="ACETYLTRANSFERASE"/>
    <property type="match status" value="1"/>
</dbReference>
<dbReference type="InterPro" id="IPR000182">
    <property type="entry name" value="GNAT_dom"/>
</dbReference>
<dbReference type="RefSeq" id="WP_394460915.1">
    <property type="nucleotide sequence ID" value="NZ_JBIGHZ010000003.1"/>
</dbReference>
<dbReference type="PANTHER" id="PTHR43792">
    <property type="entry name" value="GNAT FAMILY, PUTATIVE (AFU_ORTHOLOGUE AFUA_3G00765)-RELATED-RELATED"/>
    <property type="match status" value="1"/>
</dbReference>
<gene>
    <name evidence="2" type="ORF">ACG0Z6_09995</name>
</gene>
<reference evidence="2 3" key="1">
    <citation type="submission" date="2024-08" db="EMBL/GenBank/DDBJ databases">
        <authorList>
            <person name="Lu H."/>
        </authorList>
    </citation>
    <scope>NUCLEOTIDE SEQUENCE [LARGE SCALE GENOMIC DNA]</scope>
    <source>
        <strain evidence="2 3">BYS180W</strain>
    </source>
</reference>
<evidence type="ECO:0000259" key="1">
    <source>
        <dbReference type="PROSITE" id="PS51186"/>
    </source>
</evidence>
<dbReference type="InterPro" id="IPR051531">
    <property type="entry name" value="N-acetyltransferase"/>
</dbReference>
<comment type="caution">
    <text evidence="2">The sequence shown here is derived from an EMBL/GenBank/DDBJ whole genome shotgun (WGS) entry which is preliminary data.</text>
</comment>
<accession>A0ABW7FW78</accession>
<dbReference type="GO" id="GO:0016746">
    <property type="term" value="F:acyltransferase activity"/>
    <property type="evidence" value="ECO:0007669"/>
    <property type="project" value="UniProtKB-KW"/>
</dbReference>
<dbReference type="Gene3D" id="3.40.630.30">
    <property type="match status" value="1"/>
</dbReference>
<dbReference type="EC" id="2.3.-.-" evidence="2"/>
<evidence type="ECO:0000313" key="3">
    <source>
        <dbReference type="Proteomes" id="UP001606099"/>
    </source>
</evidence>
<dbReference type="PROSITE" id="PS51186">
    <property type="entry name" value="GNAT"/>
    <property type="match status" value="1"/>
</dbReference>